<organism evidence="1 2">
    <name type="scientific">Trifolium medium</name>
    <dbReference type="NCBI Taxonomy" id="97028"/>
    <lineage>
        <taxon>Eukaryota</taxon>
        <taxon>Viridiplantae</taxon>
        <taxon>Streptophyta</taxon>
        <taxon>Embryophyta</taxon>
        <taxon>Tracheophyta</taxon>
        <taxon>Spermatophyta</taxon>
        <taxon>Magnoliopsida</taxon>
        <taxon>eudicotyledons</taxon>
        <taxon>Gunneridae</taxon>
        <taxon>Pentapetalae</taxon>
        <taxon>rosids</taxon>
        <taxon>fabids</taxon>
        <taxon>Fabales</taxon>
        <taxon>Fabaceae</taxon>
        <taxon>Papilionoideae</taxon>
        <taxon>50 kb inversion clade</taxon>
        <taxon>NPAAA clade</taxon>
        <taxon>Hologalegina</taxon>
        <taxon>IRL clade</taxon>
        <taxon>Trifolieae</taxon>
        <taxon>Trifolium</taxon>
    </lineage>
</organism>
<reference evidence="1 2" key="1">
    <citation type="journal article" date="2018" name="Front. Plant Sci.">
        <title>Red Clover (Trifolium pratense) and Zigzag Clover (T. medium) - A Picture of Genomic Similarities and Differences.</title>
        <authorList>
            <person name="Dluhosova J."/>
            <person name="Istvanek J."/>
            <person name="Nedelnik J."/>
            <person name="Repkova J."/>
        </authorList>
    </citation>
    <scope>NUCLEOTIDE SEQUENCE [LARGE SCALE GENOMIC DNA]</scope>
    <source>
        <strain evidence="2">cv. 10/8</strain>
        <tissue evidence="1">Leaf</tissue>
    </source>
</reference>
<evidence type="ECO:0000313" key="2">
    <source>
        <dbReference type="Proteomes" id="UP000265520"/>
    </source>
</evidence>
<keyword evidence="2" id="KW-1185">Reference proteome</keyword>
<name>A0A392TME5_9FABA</name>
<dbReference type="EMBL" id="LXQA010597264">
    <property type="protein sequence ID" value="MCI61306.1"/>
    <property type="molecule type" value="Genomic_DNA"/>
</dbReference>
<sequence length="18" mass="2275">MSSWERRGKRSLRNRRAK</sequence>
<dbReference type="Proteomes" id="UP000265520">
    <property type="component" value="Unassembled WGS sequence"/>
</dbReference>
<evidence type="ECO:0000313" key="1">
    <source>
        <dbReference type="EMBL" id="MCI61306.1"/>
    </source>
</evidence>
<accession>A0A392TME5</accession>
<protein>
    <submittedName>
        <fullName evidence="1">Uncharacterized protein</fullName>
    </submittedName>
</protein>
<dbReference type="AlphaFoldDB" id="A0A392TME5"/>
<proteinExistence type="predicted"/>
<feature type="non-terminal residue" evidence="1">
    <location>
        <position position="18"/>
    </location>
</feature>
<comment type="caution">
    <text evidence="1">The sequence shown here is derived from an EMBL/GenBank/DDBJ whole genome shotgun (WGS) entry which is preliminary data.</text>
</comment>